<evidence type="ECO:0000313" key="2">
    <source>
        <dbReference type="Proteomes" id="UP000807115"/>
    </source>
</evidence>
<comment type="caution">
    <text evidence="1">The sequence shown here is derived from an EMBL/GenBank/DDBJ whole genome shotgun (WGS) entry which is preliminary data.</text>
</comment>
<evidence type="ECO:0000313" key="1">
    <source>
        <dbReference type="EMBL" id="KAG0520919.1"/>
    </source>
</evidence>
<accession>A0A921QER6</accession>
<protein>
    <submittedName>
        <fullName evidence="1">Uncharacterized protein</fullName>
    </submittedName>
</protein>
<dbReference type="EMBL" id="CM027687">
    <property type="protein sequence ID" value="KAG0520919.1"/>
    <property type="molecule type" value="Genomic_DNA"/>
</dbReference>
<reference evidence="1" key="1">
    <citation type="journal article" date="2019" name="BMC Genomics">
        <title>A new reference genome for Sorghum bicolor reveals high levels of sequence similarity between sweet and grain genotypes: implications for the genetics of sugar metabolism.</title>
        <authorList>
            <person name="Cooper E.A."/>
            <person name="Brenton Z.W."/>
            <person name="Flinn B.S."/>
            <person name="Jenkins J."/>
            <person name="Shu S."/>
            <person name="Flowers D."/>
            <person name="Luo F."/>
            <person name="Wang Y."/>
            <person name="Xia P."/>
            <person name="Barry K."/>
            <person name="Daum C."/>
            <person name="Lipzen A."/>
            <person name="Yoshinaga Y."/>
            <person name="Schmutz J."/>
            <person name="Saski C."/>
            <person name="Vermerris W."/>
            <person name="Kresovich S."/>
        </authorList>
    </citation>
    <scope>NUCLEOTIDE SEQUENCE</scope>
</reference>
<dbReference type="Proteomes" id="UP000807115">
    <property type="component" value="Chromosome 8"/>
</dbReference>
<proteinExistence type="predicted"/>
<dbReference type="AlphaFoldDB" id="A0A921QER6"/>
<organism evidence="1 2">
    <name type="scientific">Sorghum bicolor</name>
    <name type="common">Sorghum</name>
    <name type="synonym">Sorghum vulgare</name>
    <dbReference type="NCBI Taxonomy" id="4558"/>
    <lineage>
        <taxon>Eukaryota</taxon>
        <taxon>Viridiplantae</taxon>
        <taxon>Streptophyta</taxon>
        <taxon>Embryophyta</taxon>
        <taxon>Tracheophyta</taxon>
        <taxon>Spermatophyta</taxon>
        <taxon>Magnoliopsida</taxon>
        <taxon>Liliopsida</taxon>
        <taxon>Poales</taxon>
        <taxon>Poaceae</taxon>
        <taxon>PACMAD clade</taxon>
        <taxon>Panicoideae</taxon>
        <taxon>Andropogonodae</taxon>
        <taxon>Andropogoneae</taxon>
        <taxon>Sorghinae</taxon>
        <taxon>Sorghum</taxon>
    </lineage>
</organism>
<reference evidence="1" key="2">
    <citation type="submission" date="2020-10" db="EMBL/GenBank/DDBJ databases">
        <authorList>
            <person name="Cooper E.A."/>
            <person name="Brenton Z.W."/>
            <person name="Flinn B.S."/>
            <person name="Jenkins J."/>
            <person name="Shu S."/>
            <person name="Flowers D."/>
            <person name="Luo F."/>
            <person name="Wang Y."/>
            <person name="Xia P."/>
            <person name="Barry K."/>
            <person name="Daum C."/>
            <person name="Lipzen A."/>
            <person name="Yoshinaga Y."/>
            <person name="Schmutz J."/>
            <person name="Saski C."/>
            <person name="Vermerris W."/>
            <person name="Kresovich S."/>
        </authorList>
    </citation>
    <scope>NUCLEOTIDE SEQUENCE</scope>
</reference>
<name>A0A921QER6_SORBI</name>
<gene>
    <name evidence="1" type="ORF">BDA96_08G116200</name>
</gene>
<sequence>MLLASFEVENCKIHGPSFDLHFLEVITQQVCWHTFLFIGCLICIGDPMYLGEKSILHSYTCILPHKHLKE</sequence>